<keyword evidence="1" id="KW-0472">Membrane</keyword>
<protein>
    <recommendedName>
        <fullName evidence="2">F-box associated beta-propeller type 3 domain-containing protein</fullName>
    </recommendedName>
</protein>
<dbReference type="STRING" id="33114.A0A2G2XGN9"/>
<dbReference type="EMBL" id="MLFT02000002">
    <property type="protein sequence ID" value="PHT56666.1"/>
    <property type="molecule type" value="Genomic_DNA"/>
</dbReference>
<name>A0A2G2XGN9_CAPBA</name>
<proteinExistence type="predicted"/>
<keyword evidence="1" id="KW-0812">Transmembrane</keyword>
<feature type="domain" description="F-box associated beta-propeller type 3" evidence="2">
    <location>
        <begin position="132"/>
        <end position="395"/>
    </location>
</feature>
<dbReference type="Proteomes" id="UP000224567">
    <property type="component" value="Unassembled WGS sequence"/>
</dbReference>
<dbReference type="InterPro" id="IPR036047">
    <property type="entry name" value="F-box-like_dom_sf"/>
</dbReference>
<dbReference type="PANTHER" id="PTHR35546">
    <property type="entry name" value="F-BOX PROTEIN INTERACTION DOMAIN PROTEIN-RELATED"/>
    <property type="match status" value="1"/>
</dbReference>
<sequence>MACSLIETCVVRSGPLIKILWHAMASSSSNPPLPSDIIFKILTQTSLRTVDTCKAVNKEWRDLTYESSFMPQFCARSKNISGYFVQSLVKHRLDDVSEVFAEFVSMDGCSGNNTRTPFRLPIDDEQVKPRRNYDFRMKIVASSMQGLLCCVRTLRYNDRYYICKPSTKQWFKLPNPKTRYSTVKVALIVLRSIPLHFKIIRLSSPSTLYHHSGKKLGLHCYCSEVFDSERWEWRQGKDLLFPRELYFDWFPPVVHANGLIYFKLNQRDNQDHKVMALNYNGEEIFPRFSLPKPPFDEYQGYYPFNQLVEYKGKLGFTHLSPKGMKLWIFENRNHHWELKTEVDTEAVKAVTSFPIPKGFFNEHIALLLDSYEAIFYDLQDKSINKVKLNKCHDVQEIFPFRSDLEPVDLRMPTANTTSTTKSLYHPSYTSFTLLLFILLFGILWFSHA</sequence>
<dbReference type="PANTHER" id="PTHR35546:SF68">
    <property type="entry name" value="F-BOX DOMAIN-CONTAINING PROTEIN"/>
    <property type="match status" value="1"/>
</dbReference>
<keyword evidence="1" id="KW-1133">Transmembrane helix</keyword>
<dbReference type="InterPro" id="IPR013187">
    <property type="entry name" value="F-box-assoc_dom_typ3"/>
</dbReference>
<dbReference type="AlphaFoldDB" id="A0A2G2XGN9"/>
<dbReference type="NCBIfam" id="TIGR01640">
    <property type="entry name" value="F_box_assoc_1"/>
    <property type="match status" value="1"/>
</dbReference>
<comment type="caution">
    <text evidence="3">The sequence shown here is derived from an EMBL/GenBank/DDBJ whole genome shotgun (WGS) entry which is preliminary data.</text>
</comment>
<evidence type="ECO:0000256" key="1">
    <source>
        <dbReference type="SAM" id="Phobius"/>
    </source>
</evidence>
<dbReference type="InterPro" id="IPR017451">
    <property type="entry name" value="F-box-assoc_interact_dom"/>
</dbReference>
<accession>A0A2G2XGN9</accession>
<evidence type="ECO:0000313" key="3">
    <source>
        <dbReference type="EMBL" id="PHT56666.1"/>
    </source>
</evidence>
<reference evidence="3 4" key="1">
    <citation type="journal article" date="2017" name="Genome Biol.">
        <title>New reference genome sequences of hot pepper reveal the massive evolution of plant disease-resistance genes by retroduplication.</title>
        <authorList>
            <person name="Kim S."/>
            <person name="Park J."/>
            <person name="Yeom S.I."/>
            <person name="Kim Y.M."/>
            <person name="Seo E."/>
            <person name="Kim K.T."/>
            <person name="Kim M.S."/>
            <person name="Lee J.M."/>
            <person name="Cheong K."/>
            <person name="Shin H.S."/>
            <person name="Kim S.B."/>
            <person name="Han K."/>
            <person name="Lee J."/>
            <person name="Park M."/>
            <person name="Lee H.A."/>
            <person name="Lee H.Y."/>
            <person name="Lee Y."/>
            <person name="Oh S."/>
            <person name="Lee J.H."/>
            <person name="Choi E."/>
            <person name="Choi E."/>
            <person name="Lee S.E."/>
            <person name="Jeon J."/>
            <person name="Kim H."/>
            <person name="Choi G."/>
            <person name="Song H."/>
            <person name="Lee J."/>
            <person name="Lee S.C."/>
            <person name="Kwon J.K."/>
            <person name="Lee H.Y."/>
            <person name="Koo N."/>
            <person name="Hong Y."/>
            <person name="Kim R.W."/>
            <person name="Kang W.H."/>
            <person name="Huh J.H."/>
            <person name="Kang B.C."/>
            <person name="Yang T.J."/>
            <person name="Lee Y.H."/>
            <person name="Bennetzen J.L."/>
            <person name="Choi D."/>
        </authorList>
    </citation>
    <scope>NUCLEOTIDE SEQUENCE [LARGE SCALE GENOMIC DNA]</scope>
    <source>
        <strain evidence="4">cv. PBC81</strain>
    </source>
</reference>
<reference evidence="4" key="2">
    <citation type="journal article" date="2017" name="J. Anim. Genet.">
        <title>Multiple reference genome sequences of hot pepper reveal the massive evolution of plant disease resistance genes by retroduplication.</title>
        <authorList>
            <person name="Kim S."/>
            <person name="Park J."/>
            <person name="Yeom S.-I."/>
            <person name="Kim Y.-M."/>
            <person name="Seo E."/>
            <person name="Kim K.-T."/>
            <person name="Kim M.-S."/>
            <person name="Lee J.M."/>
            <person name="Cheong K."/>
            <person name="Shin H.-S."/>
            <person name="Kim S.-B."/>
            <person name="Han K."/>
            <person name="Lee J."/>
            <person name="Park M."/>
            <person name="Lee H.-A."/>
            <person name="Lee H.-Y."/>
            <person name="Lee Y."/>
            <person name="Oh S."/>
            <person name="Lee J.H."/>
            <person name="Choi E."/>
            <person name="Choi E."/>
            <person name="Lee S.E."/>
            <person name="Jeon J."/>
            <person name="Kim H."/>
            <person name="Choi G."/>
            <person name="Song H."/>
            <person name="Lee J."/>
            <person name="Lee S.-C."/>
            <person name="Kwon J.-K."/>
            <person name="Lee H.-Y."/>
            <person name="Koo N."/>
            <person name="Hong Y."/>
            <person name="Kim R.W."/>
            <person name="Kang W.-H."/>
            <person name="Huh J.H."/>
            <person name="Kang B.-C."/>
            <person name="Yang T.-J."/>
            <person name="Lee Y.-H."/>
            <person name="Bennetzen J.L."/>
            <person name="Choi D."/>
        </authorList>
    </citation>
    <scope>NUCLEOTIDE SEQUENCE [LARGE SCALE GENOMIC DNA]</scope>
    <source>
        <strain evidence="4">cv. PBC81</strain>
    </source>
</reference>
<keyword evidence="4" id="KW-1185">Reference proteome</keyword>
<dbReference type="OrthoDB" id="1845982at2759"/>
<gene>
    <name evidence="3" type="ORF">CQW23_05152</name>
</gene>
<dbReference type="Pfam" id="PF08268">
    <property type="entry name" value="FBA_3"/>
    <property type="match status" value="1"/>
</dbReference>
<dbReference type="InterPro" id="IPR055290">
    <property type="entry name" value="At3g26010-like"/>
</dbReference>
<dbReference type="SUPFAM" id="SSF81383">
    <property type="entry name" value="F-box domain"/>
    <property type="match status" value="1"/>
</dbReference>
<evidence type="ECO:0000259" key="2">
    <source>
        <dbReference type="Pfam" id="PF08268"/>
    </source>
</evidence>
<organism evidence="3 4">
    <name type="scientific">Capsicum baccatum</name>
    <name type="common">Peruvian pepper</name>
    <dbReference type="NCBI Taxonomy" id="33114"/>
    <lineage>
        <taxon>Eukaryota</taxon>
        <taxon>Viridiplantae</taxon>
        <taxon>Streptophyta</taxon>
        <taxon>Embryophyta</taxon>
        <taxon>Tracheophyta</taxon>
        <taxon>Spermatophyta</taxon>
        <taxon>Magnoliopsida</taxon>
        <taxon>eudicotyledons</taxon>
        <taxon>Gunneridae</taxon>
        <taxon>Pentapetalae</taxon>
        <taxon>asterids</taxon>
        <taxon>lamiids</taxon>
        <taxon>Solanales</taxon>
        <taxon>Solanaceae</taxon>
        <taxon>Solanoideae</taxon>
        <taxon>Capsiceae</taxon>
        <taxon>Capsicum</taxon>
    </lineage>
</organism>
<feature type="transmembrane region" description="Helical" evidence="1">
    <location>
        <begin position="428"/>
        <end position="446"/>
    </location>
</feature>
<evidence type="ECO:0000313" key="4">
    <source>
        <dbReference type="Proteomes" id="UP000224567"/>
    </source>
</evidence>